<evidence type="ECO:0000313" key="2">
    <source>
        <dbReference type="Proteomes" id="UP000702964"/>
    </source>
</evidence>
<dbReference type="AlphaFoldDB" id="A0A8J4RNZ6"/>
<gene>
    <name evidence="1" type="ORF">G195_011714</name>
</gene>
<evidence type="ECO:0000313" key="1">
    <source>
        <dbReference type="EMBL" id="KAF4314747.1"/>
    </source>
</evidence>
<comment type="caution">
    <text evidence="1">The sequence shown here is derived from an EMBL/GenBank/DDBJ whole genome shotgun (WGS) entry which is preliminary data.</text>
</comment>
<name>A0A8J4RNZ6_9STRA</name>
<accession>A0A8J4RNZ6</accession>
<dbReference type="EMBL" id="AOFI03001461">
    <property type="protein sequence ID" value="KAF4314747.1"/>
    <property type="molecule type" value="Genomic_DNA"/>
</dbReference>
<evidence type="ECO:0008006" key="3">
    <source>
        <dbReference type="Google" id="ProtNLM"/>
    </source>
</evidence>
<reference evidence="1" key="2">
    <citation type="submission" date="2020-02" db="EMBL/GenBank/DDBJ databases">
        <authorList>
            <person name="Studholme D.J."/>
        </authorList>
    </citation>
    <scope>NUCLEOTIDE SEQUENCE</scope>
    <source>
        <strain evidence="1">00238/432</strain>
    </source>
</reference>
<sequence>MFDICKPLDTIMETDWVNYFWDGRVSGELGFDKVKSLMGVKLKMDVQLTDANSRVSKLAHEMYQVLEKENMEWMVESEPKKVVHYMIDALAPEQFQRTVRNEMARESNKPLLKNVIAFITWLWVSCKKYVRWEPSFGKRGQTGSSSRQGLKKAEFTGAVQNPSQGARTAATRLKRTCLKCGSEDHRVKECLQTKAGEAESLLSEWREKRGDKPAQLRNSRPVPIHSIKALQLTETPLEMSSTCVARVGNAVDLEDVLLDSGSDVNVVDRGLVKKLQDQGVVVDEETSAPHRLAMFDGRMLAVTQQEKSKGTMILSQPVIERLGYSVDATLACACDTHQEWDLQDLPASEIDGSARICLLRGDPLQELEVDDDL</sequence>
<protein>
    <recommendedName>
        <fullName evidence="3">CCHC-type domain-containing protein</fullName>
    </recommendedName>
</protein>
<proteinExistence type="predicted"/>
<reference evidence="1" key="1">
    <citation type="journal article" date="2015" name="Genom Data">
        <title>Draft genome sequences of Phytophthora kernoviae and Phytophthora ramorum lineage EU2 from Scotland.</title>
        <authorList>
            <person name="Sambles C."/>
            <person name="Schlenzig A."/>
            <person name="O'Neill P."/>
            <person name="Grant M."/>
            <person name="Studholme D.J."/>
        </authorList>
    </citation>
    <scope>NUCLEOTIDE SEQUENCE</scope>
    <source>
        <strain evidence="1">00238/432</strain>
    </source>
</reference>
<organism evidence="1 2">
    <name type="scientific">Phytophthora kernoviae 00238/432</name>
    <dbReference type="NCBI Taxonomy" id="1284355"/>
    <lineage>
        <taxon>Eukaryota</taxon>
        <taxon>Sar</taxon>
        <taxon>Stramenopiles</taxon>
        <taxon>Oomycota</taxon>
        <taxon>Peronosporomycetes</taxon>
        <taxon>Peronosporales</taxon>
        <taxon>Peronosporaceae</taxon>
        <taxon>Phytophthora</taxon>
    </lineage>
</organism>
<dbReference type="Proteomes" id="UP000702964">
    <property type="component" value="Unassembled WGS sequence"/>
</dbReference>